<proteinExistence type="inferred from homology"/>
<keyword evidence="4" id="KW-1015">Disulfide bond</keyword>
<dbReference type="PROSITE" id="PS51352">
    <property type="entry name" value="THIOREDOXIN_2"/>
    <property type="match status" value="1"/>
</dbReference>
<dbReference type="CDD" id="cd03010">
    <property type="entry name" value="TlpA_like_DsbE"/>
    <property type="match status" value="1"/>
</dbReference>
<keyword evidence="6" id="KW-0812">Transmembrane</keyword>
<dbReference type="PROSITE" id="PS00194">
    <property type="entry name" value="THIOREDOXIN_1"/>
    <property type="match status" value="1"/>
</dbReference>
<dbReference type="InterPro" id="IPR013766">
    <property type="entry name" value="Thioredoxin_domain"/>
</dbReference>
<sequence length="178" mass="19973">MKKSLWGVIPLLIFVALVVMLYRGLGRDTETLPSALVGQPVPAFSLPSLIDDQRQLDPALLKGEWTLLNVWATWCPTCYVEHPYLVDVAQQGVRIIGVNYKDKRDKALQYLADLGNPYREVIVDQRGDFAMDLGVYGAPETFLINPQGRIVLRFAGEFNQSVWQERFLPLIEAGEGAP</sequence>
<dbReference type="PANTHER" id="PTHR42852">
    <property type="entry name" value="THIOL:DISULFIDE INTERCHANGE PROTEIN DSBE"/>
    <property type="match status" value="1"/>
</dbReference>
<keyword evidence="9" id="KW-1185">Reference proteome</keyword>
<dbReference type="InterPro" id="IPR036249">
    <property type="entry name" value="Thioredoxin-like_sf"/>
</dbReference>
<evidence type="ECO:0000256" key="2">
    <source>
        <dbReference type="ARBA" id="ARBA00007758"/>
    </source>
</evidence>
<feature type="transmembrane region" description="Helical" evidence="6">
    <location>
        <begin position="6"/>
        <end position="25"/>
    </location>
</feature>
<keyword evidence="3" id="KW-0201">Cytochrome c-type biogenesis</keyword>
<evidence type="ECO:0000259" key="7">
    <source>
        <dbReference type="PROSITE" id="PS51352"/>
    </source>
</evidence>
<dbReference type="NCBIfam" id="TIGR00385">
    <property type="entry name" value="dsbE"/>
    <property type="match status" value="1"/>
</dbReference>
<dbReference type="InterPro" id="IPR004799">
    <property type="entry name" value="Periplasmic_diS_OxRdtase_DsbE"/>
</dbReference>
<dbReference type="InterPro" id="IPR017937">
    <property type="entry name" value="Thioredoxin_CS"/>
</dbReference>
<evidence type="ECO:0000313" key="9">
    <source>
        <dbReference type="Proteomes" id="UP001562065"/>
    </source>
</evidence>
<accession>A0ABV4AG24</accession>
<evidence type="ECO:0000256" key="3">
    <source>
        <dbReference type="ARBA" id="ARBA00022748"/>
    </source>
</evidence>
<evidence type="ECO:0000256" key="6">
    <source>
        <dbReference type="SAM" id="Phobius"/>
    </source>
</evidence>
<comment type="similarity">
    <text evidence="2">Belongs to the thioredoxin family. DsbE subfamily.</text>
</comment>
<comment type="caution">
    <text evidence="8">The sequence shown here is derived from an EMBL/GenBank/DDBJ whole genome shotgun (WGS) entry which is preliminary data.</text>
</comment>
<dbReference type="RefSeq" id="WP_369454700.1">
    <property type="nucleotide sequence ID" value="NZ_JBGCUO010000001.1"/>
</dbReference>
<keyword evidence="5" id="KW-0676">Redox-active center</keyword>
<evidence type="ECO:0000256" key="1">
    <source>
        <dbReference type="ARBA" id="ARBA00004383"/>
    </source>
</evidence>
<dbReference type="PANTHER" id="PTHR42852:SF6">
    <property type="entry name" value="THIOL:DISULFIDE INTERCHANGE PROTEIN DSBE"/>
    <property type="match status" value="1"/>
</dbReference>
<dbReference type="Pfam" id="PF08534">
    <property type="entry name" value="Redoxin"/>
    <property type="match status" value="1"/>
</dbReference>
<comment type="subcellular location">
    <subcellularLocation>
        <location evidence="1">Cell inner membrane</location>
        <topology evidence="1">Single-pass membrane protein</topology>
        <orientation evidence="1">Periplasmic side</orientation>
    </subcellularLocation>
</comment>
<organism evidence="8 9">
    <name type="scientific">Isoalcanivorax beigongshangi</name>
    <dbReference type="NCBI Taxonomy" id="3238810"/>
    <lineage>
        <taxon>Bacteria</taxon>
        <taxon>Pseudomonadati</taxon>
        <taxon>Pseudomonadota</taxon>
        <taxon>Gammaproteobacteria</taxon>
        <taxon>Oceanospirillales</taxon>
        <taxon>Alcanivoracaceae</taxon>
        <taxon>Isoalcanivorax</taxon>
    </lineage>
</organism>
<protein>
    <submittedName>
        <fullName evidence="8">DsbE family thiol:disulfide interchange protein</fullName>
    </submittedName>
</protein>
<dbReference type="InterPro" id="IPR050553">
    <property type="entry name" value="Thioredoxin_ResA/DsbE_sf"/>
</dbReference>
<name>A0ABV4AG24_9GAMM</name>
<dbReference type="Proteomes" id="UP001562065">
    <property type="component" value="Unassembled WGS sequence"/>
</dbReference>
<keyword evidence="6" id="KW-0472">Membrane</keyword>
<dbReference type="SUPFAM" id="SSF52833">
    <property type="entry name" value="Thioredoxin-like"/>
    <property type="match status" value="1"/>
</dbReference>
<evidence type="ECO:0000256" key="5">
    <source>
        <dbReference type="ARBA" id="ARBA00023284"/>
    </source>
</evidence>
<evidence type="ECO:0000313" key="8">
    <source>
        <dbReference type="EMBL" id="MEY1661443.1"/>
    </source>
</evidence>
<reference evidence="8 9" key="1">
    <citation type="submission" date="2024-07" db="EMBL/GenBank/DDBJ databases">
        <authorList>
            <person name="Ren Q."/>
        </authorList>
    </citation>
    <scope>NUCLEOTIDE SEQUENCE [LARGE SCALE GENOMIC DNA]</scope>
    <source>
        <strain evidence="8 9">REN37</strain>
    </source>
</reference>
<dbReference type="InterPro" id="IPR013740">
    <property type="entry name" value="Redoxin"/>
</dbReference>
<feature type="domain" description="Thioredoxin" evidence="7">
    <location>
        <begin position="35"/>
        <end position="176"/>
    </location>
</feature>
<dbReference type="Gene3D" id="3.40.30.10">
    <property type="entry name" value="Glutaredoxin"/>
    <property type="match status" value="1"/>
</dbReference>
<gene>
    <name evidence="8" type="ORF">AB5I84_04690</name>
</gene>
<keyword evidence="6" id="KW-1133">Transmembrane helix</keyword>
<evidence type="ECO:0000256" key="4">
    <source>
        <dbReference type="ARBA" id="ARBA00023157"/>
    </source>
</evidence>
<dbReference type="EMBL" id="JBGCUO010000001">
    <property type="protein sequence ID" value="MEY1661443.1"/>
    <property type="molecule type" value="Genomic_DNA"/>
</dbReference>